<feature type="region of interest" description="Disordered" evidence="2">
    <location>
        <begin position="500"/>
        <end position="552"/>
    </location>
</feature>
<dbReference type="Proteomes" id="UP001218188">
    <property type="component" value="Unassembled WGS sequence"/>
</dbReference>
<evidence type="ECO:0000256" key="2">
    <source>
        <dbReference type="SAM" id="MobiDB-lite"/>
    </source>
</evidence>
<dbReference type="SUPFAM" id="SSF56349">
    <property type="entry name" value="DNA breaking-rejoining enzymes"/>
    <property type="match status" value="1"/>
</dbReference>
<dbReference type="EMBL" id="JARJCM010000039">
    <property type="protein sequence ID" value="KAJ7037024.1"/>
    <property type="molecule type" value="Genomic_DNA"/>
</dbReference>
<dbReference type="InterPro" id="IPR011010">
    <property type="entry name" value="DNA_brk_join_enz"/>
</dbReference>
<dbReference type="Gene3D" id="1.10.443.10">
    <property type="entry name" value="Intergrase catalytic core"/>
    <property type="match status" value="1"/>
</dbReference>
<dbReference type="GO" id="GO:0003677">
    <property type="term" value="F:DNA binding"/>
    <property type="evidence" value="ECO:0007669"/>
    <property type="project" value="InterPro"/>
</dbReference>
<sequence>MARAKKNTGAKGGKSEKRKVQTAASTADLGRSTREARATYTNAKKTTEAYEGYLARGKVFLKSCVAQRRKEEAREGWVRPEGHVDTDLLAKAFSKPPNKYSATALELFITQKCLVENLKKSTAEGIHGAYAKYWNTMDSDKYAGEYHYDEELDKVSGCPARAGIVASLVKIIKIRDTEKGAAATRNHAEAISADDMKVMMDWSESICPASKLTEAVKMGVAPQDLAERLLLLKHGQMRAFGSSGFNLWTRNFELCALQMHDLTLNCVGPLPFNHPYFKVLLEGRKGWQHKQGYESKRESCEYNMYPQPDLPALDMHNFLLTWIPFYELCIGRKLQPDDYIFPYIASNGVIHPDREMTLQMCQNLITEFTEGAGLKKTYTTHSFRRGGAQYRFMFAPLGKRWSLNIVRWWGGWATGEHVDTLMKYLLDSLQSYETGHGDALCPVPLEADKSFMGDHLLVRPVVTEEFRAVTSQIITHLNKLSLTPPACVCAHGSQGVLNSMASSRSGHRQFPASATTGTNAGTIPTPPSTAQPNRTPTPPAQDESPISKPTPLSERVEIIPGVVIPNLKKGARAWLDAVRQWEHGDPVKGLTPLQDWPREWYSGGMRKVTGSKRSQRKLIFDEYERLERSEAEFVKLYPDAHKHISTLILAIRETNKSRGVIMGRRSKRGVDSGADSD</sequence>
<dbReference type="AlphaFoldDB" id="A0AAD6SZP0"/>
<organism evidence="3 4">
    <name type="scientific">Mycena alexandri</name>
    <dbReference type="NCBI Taxonomy" id="1745969"/>
    <lineage>
        <taxon>Eukaryota</taxon>
        <taxon>Fungi</taxon>
        <taxon>Dikarya</taxon>
        <taxon>Basidiomycota</taxon>
        <taxon>Agaricomycotina</taxon>
        <taxon>Agaricomycetes</taxon>
        <taxon>Agaricomycetidae</taxon>
        <taxon>Agaricales</taxon>
        <taxon>Marasmiineae</taxon>
        <taxon>Mycenaceae</taxon>
        <taxon>Mycena</taxon>
    </lineage>
</organism>
<evidence type="ECO:0000256" key="1">
    <source>
        <dbReference type="ARBA" id="ARBA00023172"/>
    </source>
</evidence>
<protein>
    <recommendedName>
        <fullName evidence="5">Integrase</fullName>
    </recommendedName>
</protein>
<dbReference type="GO" id="GO:0006310">
    <property type="term" value="P:DNA recombination"/>
    <property type="evidence" value="ECO:0007669"/>
    <property type="project" value="UniProtKB-KW"/>
</dbReference>
<evidence type="ECO:0000313" key="4">
    <source>
        <dbReference type="Proteomes" id="UP001218188"/>
    </source>
</evidence>
<dbReference type="InterPro" id="IPR013762">
    <property type="entry name" value="Integrase-like_cat_sf"/>
</dbReference>
<feature type="compositionally biased region" description="Polar residues" evidence="2">
    <location>
        <begin position="512"/>
        <end position="523"/>
    </location>
</feature>
<keyword evidence="4" id="KW-1185">Reference proteome</keyword>
<feature type="compositionally biased region" description="Pro residues" evidence="2">
    <location>
        <begin position="524"/>
        <end position="539"/>
    </location>
</feature>
<evidence type="ECO:0008006" key="5">
    <source>
        <dbReference type="Google" id="ProtNLM"/>
    </source>
</evidence>
<keyword evidence="1" id="KW-0233">DNA recombination</keyword>
<accession>A0AAD6SZP0</accession>
<evidence type="ECO:0000313" key="3">
    <source>
        <dbReference type="EMBL" id="KAJ7037024.1"/>
    </source>
</evidence>
<reference evidence="3" key="1">
    <citation type="submission" date="2023-03" db="EMBL/GenBank/DDBJ databases">
        <title>Massive genome expansion in bonnet fungi (Mycena s.s.) driven by repeated elements and novel gene families across ecological guilds.</title>
        <authorList>
            <consortium name="Lawrence Berkeley National Laboratory"/>
            <person name="Harder C.B."/>
            <person name="Miyauchi S."/>
            <person name="Viragh M."/>
            <person name="Kuo A."/>
            <person name="Thoen E."/>
            <person name="Andreopoulos B."/>
            <person name="Lu D."/>
            <person name="Skrede I."/>
            <person name="Drula E."/>
            <person name="Henrissat B."/>
            <person name="Morin E."/>
            <person name="Kohler A."/>
            <person name="Barry K."/>
            <person name="LaButti K."/>
            <person name="Morin E."/>
            <person name="Salamov A."/>
            <person name="Lipzen A."/>
            <person name="Mereny Z."/>
            <person name="Hegedus B."/>
            <person name="Baldrian P."/>
            <person name="Stursova M."/>
            <person name="Weitz H."/>
            <person name="Taylor A."/>
            <person name="Grigoriev I.V."/>
            <person name="Nagy L.G."/>
            <person name="Martin F."/>
            <person name="Kauserud H."/>
        </authorList>
    </citation>
    <scope>NUCLEOTIDE SEQUENCE</scope>
    <source>
        <strain evidence="3">CBHHK200</strain>
    </source>
</reference>
<proteinExistence type="predicted"/>
<dbReference type="GO" id="GO:0015074">
    <property type="term" value="P:DNA integration"/>
    <property type="evidence" value="ECO:0007669"/>
    <property type="project" value="InterPro"/>
</dbReference>
<feature type="region of interest" description="Disordered" evidence="2">
    <location>
        <begin position="1"/>
        <end position="40"/>
    </location>
</feature>
<comment type="caution">
    <text evidence="3">The sequence shown here is derived from an EMBL/GenBank/DDBJ whole genome shotgun (WGS) entry which is preliminary data.</text>
</comment>
<gene>
    <name evidence="3" type="ORF">C8F04DRAFT_1332613</name>
</gene>
<name>A0AAD6SZP0_9AGAR</name>